<dbReference type="HOGENOM" id="CLU_009902_6_2_5"/>
<dbReference type="PANTHER" id="PTHR11851">
    <property type="entry name" value="METALLOPROTEASE"/>
    <property type="match status" value="1"/>
</dbReference>
<dbReference type="SUPFAM" id="SSF63411">
    <property type="entry name" value="LuxS/MPP-like metallohydrolase"/>
    <property type="match status" value="2"/>
</dbReference>
<dbReference type="InterPro" id="IPR007863">
    <property type="entry name" value="Peptidase_M16_C"/>
</dbReference>
<evidence type="ECO:0000259" key="2">
    <source>
        <dbReference type="Pfam" id="PF05193"/>
    </source>
</evidence>
<dbReference type="PANTHER" id="PTHR11851:SF224">
    <property type="entry name" value="PROCESSING PROTEASE"/>
    <property type="match status" value="1"/>
</dbReference>
<dbReference type="GO" id="GO:0046872">
    <property type="term" value="F:metal ion binding"/>
    <property type="evidence" value="ECO:0007669"/>
    <property type="project" value="InterPro"/>
</dbReference>
<dbReference type="InterPro" id="IPR011249">
    <property type="entry name" value="Metalloenz_LuxS/M16"/>
</dbReference>
<accession>Q11L90</accession>
<dbReference type="Gene3D" id="3.30.830.10">
    <property type="entry name" value="Metalloenzyme, LuxS/M16 peptidase-like"/>
    <property type="match status" value="2"/>
</dbReference>
<dbReference type="KEGG" id="mes:Meso_0431"/>
<proteinExistence type="predicted"/>
<dbReference type="InterPro" id="IPR050361">
    <property type="entry name" value="MPP/UQCRC_Complex"/>
</dbReference>
<dbReference type="eggNOG" id="COG0612">
    <property type="taxonomic scope" value="Bacteria"/>
</dbReference>
<protein>
    <submittedName>
        <fullName evidence="3">Peptidase M16-like protein</fullName>
    </submittedName>
</protein>
<dbReference type="STRING" id="266779.Meso_0431"/>
<reference evidence="3" key="1">
    <citation type="submission" date="2006-06" db="EMBL/GenBank/DDBJ databases">
        <title>Complete sequence of chromosome of Chelativorans sp. BNC1.</title>
        <authorList>
            <consortium name="US DOE Joint Genome Institute"/>
            <person name="Copeland A."/>
            <person name="Lucas S."/>
            <person name="Lapidus A."/>
            <person name="Barry K."/>
            <person name="Detter J.C."/>
            <person name="Glavina del Rio T."/>
            <person name="Hammon N."/>
            <person name="Israni S."/>
            <person name="Dalin E."/>
            <person name="Tice H."/>
            <person name="Pitluck S."/>
            <person name="Chertkov O."/>
            <person name="Brettin T."/>
            <person name="Bruce D."/>
            <person name="Han C."/>
            <person name="Tapia R."/>
            <person name="Gilna P."/>
            <person name="Schmutz J."/>
            <person name="Larimer F."/>
            <person name="Land M."/>
            <person name="Hauser L."/>
            <person name="Kyrpides N."/>
            <person name="Mikhailova N."/>
            <person name="Richardson P."/>
        </authorList>
    </citation>
    <scope>NUCLEOTIDE SEQUENCE</scope>
    <source>
        <strain evidence="3">BNC1</strain>
    </source>
</reference>
<feature type="domain" description="Peptidase M16 N-terminal" evidence="1">
    <location>
        <begin position="56"/>
        <end position="198"/>
    </location>
</feature>
<dbReference type="Pfam" id="PF00675">
    <property type="entry name" value="Peptidase_M16"/>
    <property type="match status" value="1"/>
</dbReference>
<feature type="domain" description="Peptidase M16 C-terminal" evidence="2">
    <location>
        <begin position="204"/>
        <end position="377"/>
    </location>
</feature>
<dbReference type="EMBL" id="CP000390">
    <property type="protein sequence ID" value="ABG61835.1"/>
    <property type="molecule type" value="Genomic_DNA"/>
</dbReference>
<name>Q11L90_CHESB</name>
<sequence precursor="true">MRIERTALAMVMKASHRTCLRAMSLGLVLFALVLPARADLDIAEVTSPKGIKAWLVEDQTDPMVVISFAFMGGSNNDPKGKEGVADLMASLLDNGAGDLDSDTFQQRLYETGADLSFRASPELISGRLRVLAGETEEPLELLSLAVKSPRFDEPEFARDKAVAISDERSSSNDPDVRGQKALMAALYGDHPLGRPVTEDTLAAVTREDLAAFHKKLFARSNLLVGVVGAIDPATLERVLDQVFGDLPAEAEVAEVPAPKINFGKVVREVYDRPQTSISFVYPGVSATSPDVYSATLLAEIMGGSGLSSRLFTELREKRGLTYGAYANLDANIDWGDLSIGVATGSDRAAETIRTTREVVRQMVEEGPTERELADAKKYAIGSYAISQLSSSSQIANTLVGLQRLGRGRDYIQKRVGLFEAVTMDEVKEMATRLLSVEPTVLLVGPEMKAEN</sequence>
<dbReference type="Pfam" id="PF05193">
    <property type="entry name" value="Peptidase_M16_C"/>
    <property type="match status" value="1"/>
</dbReference>
<dbReference type="InterPro" id="IPR011765">
    <property type="entry name" value="Pept_M16_N"/>
</dbReference>
<evidence type="ECO:0000259" key="1">
    <source>
        <dbReference type="Pfam" id="PF00675"/>
    </source>
</evidence>
<organism evidence="3">
    <name type="scientific">Chelativorans sp. (strain BNC1)</name>
    <dbReference type="NCBI Taxonomy" id="266779"/>
    <lineage>
        <taxon>Bacteria</taxon>
        <taxon>Pseudomonadati</taxon>
        <taxon>Pseudomonadota</taxon>
        <taxon>Alphaproteobacteria</taxon>
        <taxon>Hyphomicrobiales</taxon>
        <taxon>Phyllobacteriaceae</taxon>
        <taxon>Chelativorans</taxon>
    </lineage>
</organism>
<gene>
    <name evidence="3" type="ordered locus">Meso_0431</name>
</gene>
<evidence type="ECO:0000313" key="3">
    <source>
        <dbReference type="EMBL" id="ABG61835.1"/>
    </source>
</evidence>
<dbReference type="AlphaFoldDB" id="Q11L90"/>